<accession>B0MXJ6</accession>
<dbReference type="OrthoDB" id="1048717at2"/>
<proteinExistence type="predicted"/>
<gene>
    <name evidence="2" type="ORF">ALIPUT_01859</name>
</gene>
<reference evidence="2" key="1">
    <citation type="submission" date="2007-10" db="EMBL/GenBank/DDBJ databases">
        <authorList>
            <person name="Fulton L."/>
            <person name="Clifton S."/>
            <person name="Fulton B."/>
            <person name="Xu J."/>
            <person name="Minx P."/>
            <person name="Pepin K.H."/>
            <person name="Johnson M."/>
            <person name="Thiruvilangam P."/>
            <person name="Bhonagiri V."/>
            <person name="Nash W.E."/>
            <person name="Mardis E.R."/>
            <person name="Wilson R.K."/>
        </authorList>
    </citation>
    <scope>NUCLEOTIDE SEQUENCE [LARGE SCALE GENOMIC DNA]</scope>
    <source>
        <strain evidence="2">DSM 17216</strain>
    </source>
</reference>
<evidence type="ECO:0000313" key="3">
    <source>
        <dbReference type="Proteomes" id="UP000005819"/>
    </source>
</evidence>
<evidence type="ECO:0000313" key="2">
    <source>
        <dbReference type="EMBL" id="EDS02337.1"/>
    </source>
</evidence>
<dbReference type="PROSITE" id="PS51257">
    <property type="entry name" value="PROKAR_LIPOPROTEIN"/>
    <property type="match status" value="1"/>
</dbReference>
<dbReference type="GeneID" id="73802416"/>
<evidence type="ECO:0000256" key="1">
    <source>
        <dbReference type="SAM" id="SignalP"/>
    </source>
</evidence>
<name>B0MXJ6_9BACT</name>
<sequence length="166" mass="18850">MKKFICCVAALSALIFSSGCGDDEKQVEPVDEYWIEWKNESDYRIDFFYVEGGYRWHDGINRGKYVSVRVSGSPEGLSDYIEDRKMGLWYEQFVVDGETYAYMENYDPSGSGNSAVPKGLQDVQRYTLVNKEKNGSLALVWVYTFTNADYEAAKARGAVHITLGEI</sequence>
<comment type="caution">
    <text evidence="2">The sequence shown here is derived from an EMBL/GenBank/DDBJ whole genome shotgun (WGS) entry which is preliminary data.</text>
</comment>
<feature type="signal peptide" evidence="1">
    <location>
        <begin position="1"/>
        <end position="21"/>
    </location>
</feature>
<dbReference type="Proteomes" id="UP000005819">
    <property type="component" value="Unassembled WGS sequence"/>
</dbReference>
<dbReference type="AlphaFoldDB" id="B0MXJ6"/>
<dbReference type="RefSeq" id="WP_004327902.1">
    <property type="nucleotide sequence ID" value="NZ_DS499577.1"/>
</dbReference>
<organism evidence="2 3">
    <name type="scientific">Alistipes putredinis DSM 17216</name>
    <dbReference type="NCBI Taxonomy" id="445970"/>
    <lineage>
        <taxon>Bacteria</taxon>
        <taxon>Pseudomonadati</taxon>
        <taxon>Bacteroidota</taxon>
        <taxon>Bacteroidia</taxon>
        <taxon>Bacteroidales</taxon>
        <taxon>Rikenellaceae</taxon>
        <taxon>Alistipes</taxon>
    </lineage>
</organism>
<dbReference type="HOGENOM" id="CLU_1718495_0_0_10"/>
<reference evidence="2" key="2">
    <citation type="submission" date="2013-09" db="EMBL/GenBank/DDBJ databases">
        <title>Draft genome sequence of Alistipes putredinis (DSM 17216).</title>
        <authorList>
            <person name="Sudarsanam P."/>
            <person name="Ley R."/>
            <person name="Guruge J."/>
            <person name="Turnbaugh P.J."/>
            <person name="Mahowald M."/>
            <person name="Liep D."/>
            <person name="Gordon J."/>
        </authorList>
    </citation>
    <scope>NUCLEOTIDE SEQUENCE</scope>
    <source>
        <strain evidence="2">DSM 17216</strain>
    </source>
</reference>
<protein>
    <recommendedName>
        <fullName evidence="4">Lipoprotein</fullName>
    </recommendedName>
</protein>
<keyword evidence="1" id="KW-0732">Signal</keyword>
<feature type="chain" id="PRO_5002750599" description="Lipoprotein" evidence="1">
    <location>
        <begin position="22"/>
        <end position="166"/>
    </location>
</feature>
<dbReference type="EMBL" id="ABFK02000020">
    <property type="protein sequence ID" value="EDS02337.1"/>
    <property type="molecule type" value="Genomic_DNA"/>
</dbReference>
<keyword evidence="3" id="KW-1185">Reference proteome</keyword>
<evidence type="ECO:0008006" key="4">
    <source>
        <dbReference type="Google" id="ProtNLM"/>
    </source>
</evidence>